<feature type="domain" description="HTH cro/C1-type" evidence="1">
    <location>
        <begin position="51"/>
        <end position="87"/>
    </location>
</feature>
<dbReference type="InterPro" id="IPR001387">
    <property type="entry name" value="Cro/C1-type_HTH"/>
</dbReference>
<gene>
    <name evidence="2" type="ORF">GCM10012275_43260</name>
</gene>
<organism evidence="2 3">
    <name type="scientific">Longimycelium tulufanense</name>
    <dbReference type="NCBI Taxonomy" id="907463"/>
    <lineage>
        <taxon>Bacteria</taxon>
        <taxon>Bacillati</taxon>
        <taxon>Actinomycetota</taxon>
        <taxon>Actinomycetes</taxon>
        <taxon>Pseudonocardiales</taxon>
        <taxon>Pseudonocardiaceae</taxon>
        <taxon>Longimycelium</taxon>
    </lineage>
</organism>
<dbReference type="AlphaFoldDB" id="A0A8J3CHM9"/>
<dbReference type="Gene3D" id="1.10.260.40">
    <property type="entry name" value="lambda repressor-like DNA-binding domains"/>
    <property type="match status" value="2"/>
</dbReference>
<proteinExistence type="predicted"/>
<evidence type="ECO:0000259" key="1">
    <source>
        <dbReference type="PROSITE" id="PS50943"/>
    </source>
</evidence>
<accession>A0A8J3CHM9</accession>
<dbReference type="Proteomes" id="UP000637578">
    <property type="component" value="Unassembled WGS sequence"/>
</dbReference>
<comment type="caution">
    <text evidence="2">The sequence shown here is derived from an EMBL/GenBank/DDBJ whole genome shotgun (WGS) entry which is preliminary data.</text>
</comment>
<reference evidence="2" key="1">
    <citation type="journal article" date="2014" name="Int. J. Syst. Evol. Microbiol.">
        <title>Complete genome sequence of Corynebacterium casei LMG S-19264T (=DSM 44701T), isolated from a smear-ripened cheese.</title>
        <authorList>
            <consortium name="US DOE Joint Genome Institute (JGI-PGF)"/>
            <person name="Walter F."/>
            <person name="Albersmeier A."/>
            <person name="Kalinowski J."/>
            <person name="Ruckert C."/>
        </authorList>
    </citation>
    <scope>NUCLEOTIDE SEQUENCE</scope>
    <source>
        <strain evidence="2">CGMCC 4.5737</strain>
    </source>
</reference>
<dbReference type="GO" id="GO:0003677">
    <property type="term" value="F:DNA binding"/>
    <property type="evidence" value="ECO:0007669"/>
    <property type="project" value="InterPro"/>
</dbReference>
<sequence length="237" mass="25968">MVPVSAERPPEAAELDFASILDDLCRTATPGDDRPWSTGDLARACQEQGQDITSAYIHQLRTGARDNPTIAHVHALAAALNVHPAALVGGTRRPVREGERAGWRPEAVDHLVQILHSPDSEPWTAQKIAETIAARQRWGKISTKHVRHLIRGHDNPYLRTVLALADCFHVPPAYFFDEEYAARMDADTANIKALFATGIRSLATRISRSAAHKPATYQAAVNAILKAREHGQTGDKT</sequence>
<dbReference type="InterPro" id="IPR010982">
    <property type="entry name" value="Lambda_DNA-bd_dom_sf"/>
</dbReference>
<evidence type="ECO:0000313" key="2">
    <source>
        <dbReference type="EMBL" id="GGM68033.1"/>
    </source>
</evidence>
<name>A0A8J3CHM9_9PSEU</name>
<keyword evidence="3" id="KW-1185">Reference proteome</keyword>
<dbReference type="PROSITE" id="PS50943">
    <property type="entry name" value="HTH_CROC1"/>
    <property type="match status" value="1"/>
</dbReference>
<reference evidence="2" key="2">
    <citation type="submission" date="2020-09" db="EMBL/GenBank/DDBJ databases">
        <authorList>
            <person name="Sun Q."/>
            <person name="Zhou Y."/>
        </authorList>
    </citation>
    <scope>NUCLEOTIDE SEQUENCE</scope>
    <source>
        <strain evidence="2">CGMCC 4.5737</strain>
    </source>
</reference>
<protein>
    <recommendedName>
        <fullName evidence="1">HTH cro/C1-type domain-containing protein</fullName>
    </recommendedName>
</protein>
<evidence type="ECO:0000313" key="3">
    <source>
        <dbReference type="Proteomes" id="UP000637578"/>
    </source>
</evidence>
<dbReference type="EMBL" id="BMMK01000022">
    <property type="protein sequence ID" value="GGM68033.1"/>
    <property type="molecule type" value="Genomic_DNA"/>
</dbReference>